<feature type="compositionally biased region" description="Low complexity" evidence="1">
    <location>
        <begin position="72"/>
        <end position="85"/>
    </location>
</feature>
<feature type="region of interest" description="Disordered" evidence="1">
    <location>
        <begin position="27"/>
        <end position="96"/>
    </location>
</feature>
<evidence type="ECO:0000256" key="2">
    <source>
        <dbReference type="SAM" id="SignalP"/>
    </source>
</evidence>
<protein>
    <submittedName>
        <fullName evidence="3">Uncharacterized protein</fullName>
    </submittedName>
</protein>
<dbReference type="EnsemblMetazoa" id="AMEC001232-RA">
    <property type="protein sequence ID" value="AMEC001232-PA"/>
    <property type="gene ID" value="AMEC001232"/>
</dbReference>
<sequence length="159" mass="17408">MVLLQRYFLPSVLLIALLATIVLADDTAKDASSDSNDKIVASKPIARSDRSRMMRRGRTPTVQHPAGSHQSAPTGTTVPATPTKAEAPSAEQERNYEQQVIVVKGNPSEEKLNEEIRKAIRALLGPEQGDQVQIRELKNEEELRRVAPGARPVGVRLVP</sequence>
<feature type="compositionally biased region" description="Basic and acidic residues" evidence="1">
    <location>
        <begin position="27"/>
        <end position="37"/>
    </location>
</feature>
<dbReference type="Proteomes" id="UP000075902">
    <property type="component" value="Unassembled WGS sequence"/>
</dbReference>
<feature type="signal peptide" evidence="2">
    <location>
        <begin position="1"/>
        <end position="24"/>
    </location>
</feature>
<feature type="chain" id="PRO_5008136764" evidence="2">
    <location>
        <begin position="25"/>
        <end position="159"/>
    </location>
</feature>
<name>A0A182TF81_9DIPT</name>
<reference evidence="4" key="1">
    <citation type="submission" date="2014-01" db="EMBL/GenBank/DDBJ databases">
        <title>The Genome Sequence of Anopheles melas CM1001059_A (V2).</title>
        <authorList>
            <consortium name="The Broad Institute Genomics Platform"/>
            <person name="Neafsey D.E."/>
            <person name="Besansky N."/>
            <person name="Howell P."/>
            <person name="Walton C."/>
            <person name="Young S.K."/>
            <person name="Zeng Q."/>
            <person name="Gargeya S."/>
            <person name="Fitzgerald M."/>
            <person name="Haas B."/>
            <person name="Abouelleil A."/>
            <person name="Allen A.W."/>
            <person name="Alvarado L."/>
            <person name="Arachchi H.M."/>
            <person name="Berlin A.M."/>
            <person name="Chapman S.B."/>
            <person name="Gainer-Dewar J."/>
            <person name="Goldberg J."/>
            <person name="Griggs A."/>
            <person name="Gujja S."/>
            <person name="Hansen M."/>
            <person name="Howarth C."/>
            <person name="Imamovic A."/>
            <person name="Ireland A."/>
            <person name="Larimer J."/>
            <person name="McCowan C."/>
            <person name="Murphy C."/>
            <person name="Pearson M."/>
            <person name="Poon T.W."/>
            <person name="Priest M."/>
            <person name="Roberts A."/>
            <person name="Saif S."/>
            <person name="Shea T."/>
            <person name="Sisk P."/>
            <person name="Sykes S."/>
            <person name="Wortman J."/>
            <person name="Nusbaum C."/>
            <person name="Birren B."/>
        </authorList>
    </citation>
    <scope>NUCLEOTIDE SEQUENCE [LARGE SCALE GENOMIC DNA]</scope>
    <source>
        <strain evidence="4">CM1001059</strain>
    </source>
</reference>
<dbReference type="AlphaFoldDB" id="A0A182TF81"/>
<accession>A0A182TF81</accession>
<evidence type="ECO:0000313" key="3">
    <source>
        <dbReference type="EnsemblMetazoa" id="AMEC001232-PA"/>
    </source>
</evidence>
<reference evidence="3" key="2">
    <citation type="submission" date="2020-05" db="UniProtKB">
        <authorList>
            <consortium name="EnsemblMetazoa"/>
        </authorList>
    </citation>
    <scope>IDENTIFICATION</scope>
    <source>
        <strain evidence="3">CM1001059</strain>
    </source>
</reference>
<keyword evidence="2" id="KW-0732">Signal</keyword>
<keyword evidence="4" id="KW-1185">Reference proteome</keyword>
<organism evidence="3 4">
    <name type="scientific">Anopheles melas</name>
    <dbReference type="NCBI Taxonomy" id="34690"/>
    <lineage>
        <taxon>Eukaryota</taxon>
        <taxon>Metazoa</taxon>
        <taxon>Ecdysozoa</taxon>
        <taxon>Arthropoda</taxon>
        <taxon>Hexapoda</taxon>
        <taxon>Insecta</taxon>
        <taxon>Pterygota</taxon>
        <taxon>Neoptera</taxon>
        <taxon>Endopterygota</taxon>
        <taxon>Diptera</taxon>
        <taxon>Nematocera</taxon>
        <taxon>Culicoidea</taxon>
        <taxon>Culicidae</taxon>
        <taxon>Anophelinae</taxon>
        <taxon>Anopheles</taxon>
    </lineage>
</organism>
<proteinExistence type="predicted"/>
<dbReference type="VEuPathDB" id="VectorBase:AMEC001232"/>
<evidence type="ECO:0000313" key="4">
    <source>
        <dbReference type="Proteomes" id="UP000075902"/>
    </source>
</evidence>
<evidence type="ECO:0000256" key="1">
    <source>
        <dbReference type="SAM" id="MobiDB-lite"/>
    </source>
</evidence>